<name>A0A9D4KXB4_DREPO</name>
<evidence type="ECO:0000313" key="2">
    <source>
        <dbReference type="Proteomes" id="UP000828390"/>
    </source>
</evidence>
<reference evidence="1" key="1">
    <citation type="journal article" date="2019" name="bioRxiv">
        <title>The Genome of the Zebra Mussel, Dreissena polymorpha: A Resource for Invasive Species Research.</title>
        <authorList>
            <person name="McCartney M.A."/>
            <person name="Auch B."/>
            <person name="Kono T."/>
            <person name="Mallez S."/>
            <person name="Zhang Y."/>
            <person name="Obille A."/>
            <person name="Becker A."/>
            <person name="Abrahante J.E."/>
            <person name="Garbe J."/>
            <person name="Badalamenti J.P."/>
            <person name="Herman A."/>
            <person name="Mangelson H."/>
            <person name="Liachko I."/>
            <person name="Sullivan S."/>
            <person name="Sone E.D."/>
            <person name="Koren S."/>
            <person name="Silverstein K.A.T."/>
            <person name="Beckman K.B."/>
            <person name="Gohl D.M."/>
        </authorList>
    </citation>
    <scope>NUCLEOTIDE SEQUENCE</scope>
    <source>
        <strain evidence="1">Duluth1</strain>
        <tissue evidence="1">Whole animal</tissue>
    </source>
</reference>
<gene>
    <name evidence="1" type="ORF">DPMN_089970</name>
</gene>
<dbReference type="EMBL" id="JAIWYP010000003">
    <property type="protein sequence ID" value="KAH3847641.1"/>
    <property type="molecule type" value="Genomic_DNA"/>
</dbReference>
<comment type="caution">
    <text evidence="1">The sequence shown here is derived from an EMBL/GenBank/DDBJ whole genome shotgun (WGS) entry which is preliminary data.</text>
</comment>
<sequence>MQGGGINKPELMVQRMAEKCGLDRQCLTNHFGRKQMVQKLRRDINFAPTDNMHFTGHKQTIQSVLN</sequence>
<proteinExistence type="predicted"/>
<organism evidence="1 2">
    <name type="scientific">Dreissena polymorpha</name>
    <name type="common">Zebra mussel</name>
    <name type="synonym">Mytilus polymorpha</name>
    <dbReference type="NCBI Taxonomy" id="45954"/>
    <lineage>
        <taxon>Eukaryota</taxon>
        <taxon>Metazoa</taxon>
        <taxon>Spiralia</taxon>
        <taxon>Lophotrochozoa</taxon>
        <taxon>Mollusca</taxon>
        <taxon>Bivalvia</taxon>
        <taxon>Autobranchia</taxon>
        <taxon>Heteroconchia</taxon>
        <taxon>Euheterodonta</taxon>
        <taxon>Imparidentia</taxon>
        <taxon>Neoheterodontei</taxon>
        <taxon>Myida</taxon>
        <taxon>Dreissenoidea</taxon>
        <taxon>Dreissenidae</taxon>
        <taxon>Dreissena</taxon>
    </lineage>
</organism>
<keyword evidence="2" id="KW-1185">Reference proteome</keyword>
<dbReference type="AlphaFoldDB" id="A0A9D4KXB4"/>
<evidence type="ECO:0000313" key="1">
    <source>
        <dbReference type="EMBL" id="KAH3847641.1"/>
    </source>
</evidence>
<protein>
    <submittedName>
        <fullName evidence="1">Uncharacterized protein</fullName>
    </submittedName>
</protein>
<reference evidence="1" key="2">
    <citation type="submission" date="2020-11" db="EMBL/GenBank/DDBJ databases">
        <authorList>
            <person name="McCartney M.A."/>
            <person name="Auch B."/>
            <person name="Kono T."/>
            <person name="Mallez S."/>
            <person name="Becker A."/>
            <person name="Gohl D.M."/>
            <person name="Silverstein K.A.T."/>
            <person name="Koren S."/>
            <person name="Bechman K.B."/>
            <person name="Herman A."/>
            <person name="Abrahante J.E."/>
            <person name="Garbe J."/>
        </authorList>
    </citation>
    <scope>NUCLEOTIDE SEQUENCE</scope>
    <source>
        <strain evidence="1">Duluth1</strain>
        <tissue evidence="1">Whole animal</tissue>
    </source>
</reference>
<accession>A0A9D4KXB4</accession>
<dbReference type="Proteomes" id="UP000828390">
    <property type="component" value="Unassembled WGS sequence"/>
</dbReference>